<organism evidence="2 3">
    <name type="scientific">Verminephrobacter aporrectodeae subsp. tuberculatae</name>
    <dbReference type="NCBI Taxonomy" id="1110392"/>
    <lineage>
        <taxon>Bacteria</taxon>
        <taxon>Pseudomonadati</taxon>
        <taxon>Pseudomonadota</taxon>
        <taxon>Betaproteobacteria</taxon>
        <taxon>Burkholderiales</taxon>
        <taxon>Comamonadaceae</taxon>
        <taxon>Verminephrobacter</taxon>
    </lineage>
</organism>
<evidence type="ECO:0000313" key="2">
    <source>
        <dbReference type="EMBL" id="MCW5319823.1"/>
    </source>
</evidence>
<evidence type="ECO:0000313" key="3">
    <source>
        <dbReference type="Proteomes" id="UP001208935"/>
    </source>
</evidence>
<dbReference type="Pfam" id="PF02737">
    <property type="entry name" value="3HCDH_N"/>
    <property type="match status" value="1"/>
</dbReference>
<sequence length="57" mass="5827">MDSISPANARTVIVGGGTMGAGVAVVLARGGARVTGIELRAAHRERLLPHVRAALRP</sequence>
<feature type="domain" description="3-hydroxyacyl-CoA dehydrogenase NAD binding" evidence="1">
    <location>
        <begin position="12"/>
        <end position="53"/>
    </location>
</feature>
<evidence type="ECO:0000259" key="1">
    <source>
        <dbReference type="Pfam" id="PF02737"/>
    </source>
</evidence>
<dbReference type="Proteomes" id="UP001208935">
    <property type="component" value="Unassembled WGS sequence"/>
</dbReference>
<dbReference type="EMBL" id="QZCW01000001">
    <property type="protein sequence ID" value="MCW5319823.1"/>
    <property type="molecule type" value="Genomic_DNA"/>
</dbReference>
<keyword evidence="3" id="KW-1185">Reference proteome</keyword>
<accession>A0ABT3KNC4</accession>
<dbReference type="RefSeq" id="WP_265280765.1">
    <property type="nucleotide sequence ID" value="NZ_QZCW01000001.1"/>
</dbReference>
<dbReference type="Gene3D" id="3.40.50.720">
    <property type="entry name" value="NAD(P)-binding Rossmann-like Domain"/>
    <property type="match status" value="1"/>
</dbReference>
<dbReference type="SUPFAM" id="SSF51735">
    <property type="entry name" value="NAD(P)-binding Rossmann-fold domains"/>
    <property type="match status" value="1"/>
</dbReference>
<name>A0ABT3KNC4_9BURK</name>
<gene>
    <name evidence="2" type="ORF">D5039_01140</name>
</gene>
<dbReference type="InterPro" id="IPR006176">
    <property type="entry name" value="3-OHacyl-CoA_DH_NAD-bd"/>
</dbReference>
<comment type="caution">
    <text evidence="2">The sequence shown here is derived from an EMBL/GenBank/DDBJ whole genome shotgun (WGS) entry which is preliminary data.</text>
</comment>
<proteinExistence type="predicted"/>
<dbReference type="InterPro" id="IPR036291">
    <property type="entry name" value="NAD(P)-bd_dom_sf"/>
</dbReference>
<protein>
    <recommendedName>
        <fullName evidence="1">3-hydroxyacyl-CoA dehydrogenase NAD binding domain-containing protein</fullName>
    </recommendedName>
</protein>
<reference evidence="3" key="1">
    <citation type="submission" date="2023-07" db="EMBL/GenBank/DDBJ databases">
        <title>Verminephrobacter genomes.</title>
        <authorList>
            <person name="Lund M.B."/>
        </authorList>
    </citation>
    <scope>NUCLEOTIDE SEQUENCE [LARGE SCALE GENOMIC DNA]</scope>
    <source>
        <strain evidence="3">AtM5-05</strain>
    </source>
</reference>